<reference evidence="2" key="1">
    <citation type="submission" date="2022-10" db="EMBL/GenBank/DDBJ databases">
        <title>Culturing micro-colonial fungi from biological soil crusts in the Mojave desert and describing Neophaeococcomyces mojavensis, and introducing the new genera and species Taxawa tesnikishii.</title>
        <authorList>
            <person name="Kurbessoian T."/>
            <person name="Stajich J.E."/>
        </authorList>
    </citation>
    <scope>NUCLEOTIDE SEQUENCE</scope>
    <source>
        <strain evidence="2">TK_41</strain>
    </source>
</reference>
<organism evidence="2 3">
    <name type="scientific">Cladophialophora chaetospira</name>
    <dbReference type="NCBI Taxonomy" id="386627"/>
    <lineage>
        <taxon>Eukaryota</taxon>
        <taxon>Fungi</taxon>
        <taxon>Dikarya</taxon>
        <taxon>Ascomycota</taxon>
        <taxon>Pezizomycotina</taxon>
        <taxon>Eurotiomycetes</taxon>
        <taxon>Chaetothyriomycetidae</taxon>
        <taxon>Chaetothyriales</taxon>
        <taxon>Herpotrichiellaceae</taxon>
        <taxon>Cladophialophora</taxon>
    </lineage>
</organism>
<protein>
    <submittedName>
        <fullName evidence="2">Uncharacterized protein</fullName>
    </submittedName>
</protein>
<accession>A0AA38X4G8</accession>
<evidence type="ECO:0000256" key="1">
    <source>
        <dbReference type="SAM" id="MobiDB-lite"/>
    </source>
</evidence>
<evidence type="ECO:0000313" key="2">
    <source>
        <dbReference type="EMBL" id="KAJ9606664.1"/>
    </source>
</evidence>
<sequence>MEDMENGNDGAAFPAVQLHPIAPEAAVAKTRKCRIIFIRRAATQSIKIPASTCRLLPDFFQSLREKAPIIEVDALFDQPLSPRLVVMLQESAGKKYRHSLYTTVASNEKAEYSNWYVRNVVNGKLDRLKVEVHVFLEGTEGRRNARKLEADIRAAEVVGSKPAYWLEEKYRQISTLAPDSTLSAVPLEEINAKILEDSMVSTKYSHWNTTMKWFPMRPKDHPDKNKTRKREGSFARHDSRQAWILISSWKSTTSKQLRRMDVMRVKWGKLRTVSNGLKSQLIELPVSKLHTLFQHASVTDK</sequence>
<evidence type="ECO:0000313" key="3">
    <source>
        <dbReference type="Proteomes" id="UP001172673"/>
    </source>
</evidence>
<proteinExistence type="predicted"/>
<keyword evidence="3" id="KW-1185">Reference proteome</keyword>
<dbReference type="AlphaFoldDB" id="A0AA38X4G8"/>
<feature type="region of interest" description="Disordered" evidence="1">
    <location>
        <begin position="216"/>
        <end position="235"/>
    </location>
</feature>
<dbReference type="EMBL" id="JAPDRK010000013">
    <property type="protein sequence ID" value="KAJ9606664.1"/>
    <property type="molecule type" value="Genomic_DNA"/>
</dbReference>
<comment type="caution">
    <text evidence="2">The sequence shown here is derived from an EMBL/GenBank/DDBJ whole genome shotgun (WGS) entry which is preliminary data.</text>
</comment>
<name>A0AA38X4G8_9EURO</name>
<feature type="compositionally biased region" description="Basic and acidic residues" evidence="1">
    <location>
        <begin position="217"/>
        <end position="235"/>
    </location>
</feature>
<dbReference type="Proteomes" id="UP001172673">
    <property type="component" value="Unassembled WGS sequence"/>
</dbReference>
<gene>
    <name evidence="2" type="ORF">H2200_008672</name>
</gene>